<keyword evidence="8" id="KW-1185">Reference proteome</keyword>
<dbReference type="InterPro" id="IPR036322">
    <property type="entry name" value="WD40_repeat_dom_sf"/>
</dbReference>
<comment type="subcellular location">
    <subcellularLocation>
        <location evidence="1">Nucleus</location>
    </subcellularLocation>
</comment>
<proteinExistence type="inferred from homology"/>
<dbReference type="InterPro" id="IPR001680">
    <property type="entry name" value="WD40_rpt"/>
</dbReference>
<name>W7TLY5_9STRA</name>
<dbReference type="OrthoDB" id="27537at2759"/>
<evidence type="ECO:0000256" key="5">
    <source>
        <dbReference type="ARBA" id="ARBA00023242"/>
    </source>
</evidence>
<dbReference type="SUPFAM" id="SSF50978">
    <property type="entry name" value="WD40 repeat-like"/>
    <property type="match status" value="1"/>
</dbReference>
<keyword evidence="3 6" id="KW-0853">WD repeat</keyword>
<comment type="caution">
    <text evidence="7">The sequence shown here is derived from an EMBL/GenBank/DDBJ whole genome shotgun (WGS) entry which is preliminary data.</text>
</comment>
<evidence type="ECO:0000256" key="3">
    <source>
        <dbReference type="ARBA" id="ARBA00022574"/>
    </source>
</evidence>
<protein>
    <submittedName>
        <fullName evidence="7">Wd repeat-containing protein 82</fullName>
    </submittedName>
</protein>
<evidence type="ECO:0000313" key="8">
    <source>
        <dbReference type="Proteomes" id="UP000019335"/>
    </source>
</evidence>
<dbReference type="PROSITE" id="PS50082">
    <property type="entry name" value="WD_REPEATS_2"/>
    <property type="match status" value="1"/>
</dbReference>
<dbReference type="SMART" id="SM00320">
    <property type="entry name" value="WD40"/>
    <property type="match status" value="5"/>
</dbReference>
<evidence type="ECO:0000256" key="2">
    <source>
        <dbReference type="ARBA" id="ARBA00005616"/>
    </source>
</evidence>
<keyword evidence="4" id="KW-0677">Repeat</keyword>
<evidence type="ECO:0000256" key="6">
    <source>
        <dbReference type="PROSITE-ProRule" id="PRU00221"/>
    </source>
</evidence>
<gene>
    <name evidence="7" type="ORF">Naga_100056g40</name>
</gene>
<dbReference type="EMBL" id="AZIL01000523">
    <property type="protein sequence ID" value="EWM27047.1"/>
    <property type="molecule type" value="Genomic_DNA"/>
</dbReference>
<evidence type="ECO:0000313" key="7">
    <source>
        <dbReference type="EMBL" id="EWM27047.1"/>
    </source>
</evidence>
<dbReference type="Pfam" id="PF00400">
    <property type="entry name" value="WD40"/>
    <property type="match status" value="3"/>
</dbReference>
<dbReference type="Proteomes" id="UP000019335">
    <property type="component" value="Chromosome 7"/>
</dbReference>
<keyword evidence="5" id="KW-0539">Nucleus</keyword>
<dbReference type="InterPro" id="IPR037867">
    <property type="entry name" value="Swd2/WDR82"/>
</dbReference>
<dbReference type="GO" id="GO:0003682">
    <property type="term" value="F:chromatin binding"/>
    <property type="evidence" value="ECO:0007669"/>
    <property type="project" value="TreeGrafter"/>
</dbReference>
<dbReference type="PANTHER" id="PTHR19861">
    <property type="entry name" value="WD40 REPEAT PROTEIN SWD2"/>
    <property type="match status" value="1"/>
</dbReference>
<accession>W7TLY5</accession>
<dbReference type="PROSITE" id="PS50294">
    <property type="entry name" value="WD_REPEATS_REGION"/>
    <property type="match status" value="1"/>
</dbReference>
<dbReference type="GO" id="GO:0048188">
    <property type="term" value="C:Set1C/COMPASS complex"/>
    <property type="evidence" value="ECO:0007669"/>
    <property type="project" value="TreeGrafter"/>
</dbReference>
<dbReference type="GO" id="GO:0016070">
    <property type="term" value="P:RNA metabolic process"/>
    <property type="evidence" value="ECO:0007669"/>
    <property type="project" value="UniProtKB-ARBA"/>
</dbReference>
<dbReference type="InterPro" id="IPR015943">
    <property type="entry name" value="WD40/YVTN_repeat-like_dom_sf"/>
</dbReference>
<evidence type="ECO:0000256" key="1">
    <source>
        <dbReference type="ARBA" id="ARBA00004123"/>
    </source>
</evidence>
<reference evidence="7 8" key="1">
    <citation type="journal article" date="2014" name="Mol. Plant">
        <title>Chromosome Scale Genome Assembly and Transcriptome Profiling of Nannochloropsis gaditana in Nitrogen Depletion.</title>
        <authorList>
            <person name="Corteggiani Carpinelli E."/>
            <person name="Telatin A."/>
            <person name="Vitulo N."/>
            <person name="Forcato C."/>
            <person name="D'Angelo M."/>
            <person name="Schiavon R."/>
            <person name="Vezzi A."/>
            <person name="Giacometti G.M."/>
            <person name="Morosinotto T."/>
            <person name="Valle G."/>
        </authorList>
    </citation>
    <scope>NUCLEOTIDE SEQUENCE [LARGE SCALE GENOMIC DNA]</scope>
    <source>
        <strain evidence="7 8">B-31</strain>
    </source>
</reference>
<dbReference type="AlphaFoldDB" id="W7TLY5"/>
<comment type="similarity">
    <text evidence="2">Belongs to the WD repeat SWD2 family.</text>
</comment>
<sequence length="399" mass="43650">MPSWKLCVPDDSTAHNVIIYTTSRSLLLPSFMSGARSGGALEAVRVRELERGCVVAGAAPVSCLDYHREGEYLVATSDDDSVRLINALEGKERKKVFCKKYGVELARFTHHPQGIICSSRQSTNQAAAPTGSSAHDIRYLSLYDNQYLRFFSGHEARVTGLAMSYTDDRFLSASMDGTVRIWTLQQPKCLGLGSIGGDGGSNHNAQPVLAEFDPSGLVFAACAQVHDRHLLKLYDARKFSEGAFESFGISEAELRETLQQQQPTIDPEVARKLVQAPWTDMHFSADGKNLLVSTRAGMTLVIDTYDLQITRFLTGYRNTGGLDITACYTPDAGHILTGSEDGNVCVFDAGEERTMDGIVHRLEGHPRPVQQVRCNPVYEQVASGCSHVVLWISATGKGK</sequence>
<feature type="repeat" description="WD" evidence="6">
    <location>
        <begin position="151"/>
        <end position="192"/>
    </location>
</feature>
<organism evidence="7 8">
    <name type="scientific">Nannochloropsis gaditana</name>
    <dbReference type="NCBI Taxonomy" id="72520"/>
    <lineage>
        <taxon>Eukaryota</taxon>
        <taxon>Sar</taxon>
        <taxon>Stramenopiles</taxon>
        <taxon>Ochrophyta</taxon>
        <taxon>Eustigmatophyceae</taxon>
        <taxon>Eustigmatales</taxon>
        <taxon>Monodopsidaceae</taxon>
        <taxon>Nannochloropsis</taxon>
    </lineage>
</organism>
<dbReference type="Gene3D" id="2.130.10.10">
    <property type="entry name" value="YVTN repeat-like/Quinoprotein amine dehydrogenase"/>
    <property type="match status" value="1"/>
</dbReference>
<dbReference type="PANTHER" id="PTHR19861:SF0">
    <property type="entry name" value="WD REPEAT-CONTAINING PROTEIN 82"/>
    <property type="match status" value="1"/>
</dbReference>
<evidence type="ECO:0000256" key="4">
    <source>
        <dbReference type="ARBA" id="ARBA00022737"/>
    </source>
</evidence>